<dbReference type="SUPFAM" id="SSF47413">
    <property type="entry name" value="lambda repressor-like DNA-binding domains"/>
    <property type="match status" value="1"/>
</dbReference>
<dbReference type="InterPro" id="IPR010982">
    <property type="entry name" value="Lambda_DNA-bd_dom_sf"/>
</dbReference>
<evidence type="ECO:0000313" key="2">
    <source>
        <dbReference type="EMBL" id="QCS38873.1"/>
    </source>
</evidence>
<feature type="region of interest" description="Disordered" evidence="1">
    <location>
        <begin position="85"/>
        <end position="115"/>
    </location>
</feature>
<dbReference type="RefSeq" id="WP_025471082.1">
    <property type="nucleotide sequence ID" value="NZ_MK036884.1"/>
</dbReference>
<dbReference type="AlphaFoldDB" id="A0A4P8WB71"/>
<organism evidence="2">
    <name type="scientific">Leclercia adecarboxylata</name>
    <dbReference type="NCBI Taxonomy" id="83655"/>
    <lineage>
        <taxon>Bacteria</taxon>
        <taxon>Pseudomonadati</taxon>
        <taxon>Pseudomonadota</taxon>
        <taxon>Gammaproteobacteria</taxon>
        <taxon>Enterobacterales</taxon>
        <taxon>Enterobacteriaceae</taxon>
        <taxon>Leclercia</taxon>
    </lineage>
</organism>
<dbReference type="Gene3D" id="1.10.260.40">
    <property type="entry name" value="lambda repressor-like DNA-binding domains"/>
    <property type="match status" value="1"/>
</dbReference>
<dbReference type="EMBL" id="MK036884">
    <property type="protein sequence ID" value="QCS38873.1"/>
    <property type="molecule type" value="Genomic_DNA"/>
</dbReference>
<evidence type="ECO:0000256" key="1">
    <source>
        <dbReference type="SAM" id="MobiDB-lite"/>
    </source>
</evidence>
<accession>A0A4P8WB71</accession>
<reference evidence="2" key="1">
    <citation type="submission" date="2018-10" db="EMBL/GenBank/DDBJ databases">
        <authorList>
            <person name="Zhou D."/>
            <person name="Yin Z."/>
            <person name="Feng J."/>
        </authorList>
    </citation>
    <scope>NUCLEOTIDE SEQUENCE</scope>
    <source>
        <strain evidence="2">16005813</strain>
        <plasmid evidence="2">p16005813B</plasmid>
    </source>
</reference>
<name>A0A4P8WB71_9ENTR</name>
<dbReference type="GO" id="GO:0003677">
    <property type="term" value="F:DNA binding"/>
    <property type="evidence" value="ECO:0007669"/>
    <property type="project" value="InterPro"/>
</dbReference>
<dbReference type="InterPro" id="IPR001387">
    <property type="entry name" value="Cro/C1-type_HTH"/>
</dbReference>
<protein>
    <submittedName>
        <fullName evidence="2">Uncharacterized protein</fullName>
    </submittedName>
</protein>
<keyword evidence="2" id="KW-0614">Plasmid</keyword>
<feature type="compositionally biased region" description="Basic residues" evidence="1">
    <location>
        <begin position="105"/>
        <end position="115"/>
    </location>
</feature>
<geneLocation type="plasmid" evidence="2">
    <name>p16005813B</name>
</geneLocation>
<dbReference type="CDD" id="cd00093">
    <property type="entry name" value="HTH_XRE"/>
    <property type="match status" value="1"/>
</dbReference>
<sequence length="115" mass="13349">MKKLYDYIEALKRHTRLNANWKIAEYLGVSRQFITTLRYGKVWLSREKCLDIANALGIDATEIVMTINAEKSQSLDEKEQWLALAEQNRTPINPPPEFRPDGSPRRRNKSSSTKK</sequence>
<proteinExistence type="predicted"/>